<sequence length="172" mass="19344">MQTLNHILLATMQIKLLCSFLLVTLVGCTEFGTTGTVPAICKEDPPQEQGRANHRGWFYDYKIDSCLFLLFGAPQAVNEKVNRFETIENCSKTCRPHVKSFCFDEPPKASHGIPRSKWFYNSTQAKCFMFSIDGQAPENTNAFDTEAQCNKTCRDPDYGPCAKPLPGTVQYN</sequence>
<dbReference type="GO" id="GO:0004867">
    <property type="term" value="F:serine-type endopeptidase inhibitor activity"/>
    <property type="evidence" value="ECO:0007669"/>
    <property type="project" value="UniProtKB-KW"/>
</dbReference>
<dbReference type="GO" id="GO:0005615">
    <property type="term" value="C:extracellular space"/>
    <property type="evidence" value="ECO:0007669"/>
    <property type="project" value="TreeGrafter"/>
</dbReference>
<evidence type="ECO:0000256" key="6">
    <source>
        <dbReference type="SAM" id="SignalP"/>
    </source>
</evidence>
<dbReference type="InterPro" id="IPR002223">
    <property type="entry name" value="Kunitz_BPTI"/>
</dbReference>
<dbReference type="InterPro" id="IPR036880">
    <property type="entry name" value="Kunitz_BPTI_sf"/>
</dbReference>
<dbReference type="Pfam" id="PF00014">
    <property type="entry name" value="Kunitz_BPTI"/>
    <property type="match status" value="2"/>
</dbReference>
<evidence type="ECO:0000256" key="2">
    <source>
        <dbReference type="ARBA" id="ARBA00022525"/>
    </source>
</evidence>
<dbReference type="Gene3D" id="4.10.410.10">
    <property type="entry name" value="Pancreatic trypsin inhibitor Kunitz domain"/>
    <property type="match status" value="2"/>
</dbReference>
<dbReference type="PROSITE" id="PS50279">
    <property type="entry name" value="BPTI_KUNITZ_2"/>
    <property type="match status" value="2"/>
</dbReference>
<evidence type="ECO:0000259" key="7">
    <source>
        <dbReference type="PROSITE" id="PS50279"/>
    </source>
</evidence>
<dbReference type="PANTHER" id="PTHR10083">
    <property type="entry name" value="KUNITZ-TYPE PROTEASE INHIBITOR-RELATED"/>
    <property type="match status" value="1"/>
</dbReference>
<name>V5H284_IXORI</name>
<evidence type="ECO:0000313" key="8">
    <source>
        <dbReference type="EMBL" id="JAB71049.1"/>
    </source>
</evidence>
<evidence type="ECO:0000256" key="1">
    <source>
        <dbReference type="ARBA" id="ARBA00004613"/>
    </source>
</evidence>
<keyword evidence="3" id="KW-0646">Protease inhibitor</keyword>
<protein>
    <submittedName>
        <fullName evidence="8">Putative tick kunitz 99</fullName>
    </submittedName>
</protein>
<feature type="chain" id="PRO_5004737648" evidence="6">
    <location>
        <begin position="29"/>
        <end position="172"/>
    </location>
</feature>
<dbReference type="EMBL" id="GANP01013419">
    <property type="protein sequence ID" value="JAB71049.1"/>
    <property type="molecule type" value="mRNA"/>
</dbReference>
<keyword evidence="5" id="KW-1015">Disulfide bond</keyword>
<evidence type="ECO:0000256" key="5">
    <source>
        <dbReference type="ARBA" id="ARBA00023157"/>
    </source>
</evidence>
<feature type="domain" description="BPTI/Kunitz inhibitor" evidence="7">
    <location>
        <begin position="28"/>
        <end position="94"/>
    </location>
</feature>
<accession>V5H284</accession>
<keyword evidence="6" id="KW-0732">Signal</keyword>
<dbReference type="PANTHER" id="PTHR10083:SF217">
    <property type="entry name" value="BOOPHILIN-H2"/>
    <property type="match status" value="1"/>
</dbReference>
<keyword evidence="2" id="KW-0964">Secreted</keyword>
<dbReference type="SUPFAM" id="SSF57362">
    <property type="entry name" value="BPTI-like"/>
    <property type="match status" value="2"/>
</dbReference>
<comment type="subcellular location">
    <subcellularLocation>
        <location evidence="1">Secreted</location>
    </subcellularLocation>
</comment>
<organism evidence="8">
    <name type="scientific">Ixodes ricinus</name>
    <name type="common">Common tick</name>
    <name type="synonym">Acarus ricinus</name>
    <dbReference type="NCBI Taxonomy" id="34613"/>
    <lineage>
        <taxon>Eukaryota</taxon>
        <taxon>Metazoa</taxon>
        <taxon>Ecdysozoa</taxon>
        <taxon>Arthropoda</taxon>
        <taxon>Chelicerata</taxon>
        <taxon>Arachnida</taxon>
        <taxon>Acari</taxon>
        <taxon>Parasitiformes</taxon>
        <taxon>Ixodida</taxon>
        <taxon>Ixodoidea</taxon>
        <taxon>Ixodidae</taxon>
        <taxon>Ixodinae</taxon>
        <taxon>Ixodes</taxon>
    </lineage>
</organism>
<evidence type="ECO:0000256" key="4">
    <source>
        <dbReference type="ARBA" id="ARBA00022900"/>
    </source>
</evidence>
<evidence type="ECO:0000256" key="3">
    <source>
        <dbReference type="ARBA" id="ARBA00022690"/>
    </source>
</evidence>
<dbReference type="InterPro" id="IPR050098">
    <property type="entry name" value="TFPI/VKTCI-like"/>
</dbReference>
<feature type="signal peptide" evidence="6">
    <location>
        <begin position="1"/>
        <end position="28"/>
    </location>
</feature>
<dbReference type="SMART" id="SM00131">
    <property type="entry name" value="KU"/>
    <property type="match status" value="2"/>
</dbReference>
<dbReference type="AlphaFoldDB" id="V5H284"/>
<proteinExistence type="evidence at transcript level"/>
<reference evidence="8" key="1">
    <citation type="journal article" date="2015" name="Sci. Rep.">
        <title>Tissue- and time-dependent transcription in Ixodes ricinus salivary glands and midguts when blood feeding on the vertebrate host.</title>
        <authorList>
            <person name="Kotsyfakis M."/>
            <person name="Schwarz A."/>
            <person name="Erhart J."/>
            <person name="Ribeiro J.M."/>
        </authorList>
    </citation>
    <scope>NUCLEOTIDE SEQUENCE</scope>
    <source>
        <tissue evidence="8">Salivary gland and midgut</tissue>
    </source>
</reference>
<keyword evidence="4" id="KW-0722">Serine protease inhibitor</keyword>
<feature type="domain" description="BPTI/Kunitz inhibitor" evidence="7">
    <location>
        <begin position="102"/>
        <end position="153"/>
    </location>
</feature>